<organism evidence="1 2">
    <name type="scientific">Blepharisma stoltei</name>
    <dbReference type="NCBI Taxonomy" id="1481888"/>
    <lineage>
        <taxon>Eukaryota</taxon>
        <taxon>Sar</taxon>
        <taxon>Alveolata</taxon>
        <taxon>Ciliophora</taxon>
        <taxon>Postciliodesmatophora</taxon>
        <taxon>Heterotrichea</taxon>
        <taxon>Heterotrichida</taxon>
        <taxon>Blepharismidae</taxon>
        <taxon>Blepharisma</taxon>
    </lineage>
</organism>
<name>A0AAU9K9H9_9CILI</name>
<comment type="caution">
    <text evidence="1">The sequence shown here is derived from an EMBL/GenBank/DDBJ whole genome shotgun (WGS) entry which is preliminary data.</text>
</comment>
<proteinExistence type="predicted"/>
<sequence length="85" mass="9419">MGCTSSLKRPRLIIPAENSVESEEDNGDYNNVNIPKYNFNGNITSFPLFVVREEVSALEESAVPSKAHSFATSTLNQFNLIKNNV</sequence>
<accession>A0AAU9K9H9</accession>
<dbReference type="AlphaFoldDB" id="A0AAU9K9H9"/>
<reference evidence="1" key="1">
    <citation type="submission" date="2021-09" db="EMBL/GenBank/DDBJ databases">
        <authorList>
            <consortium name="AG Swart"/>
            <person name="Singh M."/>
            <person name="Singh A."/>
            <person name="Seah K."/>
            <person name="Emmerich C."/>
        </authorList>
    </citation>
    <scope>NUCLEOTIDE SEQUENCE</scope>
    <source>
        <strain evidence="1">ATCC30299</strain>
    </source>
</reference>
<dbReference type="Proteomes" id="UP001162131">
    <property type="component" value="Unassembled WGS sequence"/>
</dbReference>
<evidence type="ECO:0000313" key="2">
    <source>
        <dbReference type="Proteomes" id="UP001162131"/>
    </source>
</evidence>
<protein>
    <submittedName>
        <fullName evidence="1">Uncharacterized protein</fullName>
    </submittedName>
</protein>
<evidence type="ECO:0000313" key="1">
    <source>
        <dbReference type="EMBL" id="CAG9335662.1"/>
    </source>
</evidence>
<gene>
    <name evidence="1" type="ORF">BSTOLATCC_MIC64127</name>
</gene>
<keyword evidence="2" id="KW-1185">Reference proteome</keyword>
<dbReference type="EMBL" id="CAJZBQ010000062">
    <property type="protein sequence ID" value="CAG9335662.1"/>
    <property type="molecule type" value="Genomic_DNA"/>
</dbReference>